<reference evidence="1 2" key="1">
    <citation type="submission" date="2023-08" db="EMBL/GenBank/DDBJ databases">
        <title>Draft genome sequence of Algoriphagus confluentis.</title>
        <authorList>
            <person name="Takatani N."/>
            <person name="Hosokawa M."/>
            <person name="Sawabe T."/>
        </authorList>
    </citation>
    <scope>NUCLEOTIDE SEQUENCE [LARGE SCALE GENOMIC DNA]</scope>
    <source>
        <strain evidence="1 2">NBRC 111222</strain>
    </source>
</reference>
<dbReference type="SUPFAM" id="SSF51126">
    <property type="entry name" value="Pectin lyase-like"/>
    <property type="match status" value="2"/>
</dbReference>
<comment type="caution">
    <text evidence="1">The sequence shown here is derived from an EMBL/GenBank/DDBJ whole genome shotgun (WGS) entry which is preliminary data.</text>
</comment>
<evidence type="ECO:0000313" key="1">
    <source>
        <dbReference type="EMBL" id="GMQ31621.1"/>
    </source>
</evidence>
<evidence type="ECO:0008006" key="3">
    <source>
        <dbReference type="Google" id="ProtNLM"/>
    </source>
</evidence>
<accession>A0ABQ6PVG7</accession>
<protein>
    <recommendedName>
        <fullName evidence="3">Right-handed parallel beta-helix repeat-containing protein</fullName>
    </recommendedName>
</protein>
<dbReference type="InterPro" id="IPR011050">
    <property type="entry name" value="Pectin_lyase_fold/virulence"/>
</dbReference>
<gene>
    <name evidence="1" type="ORF">Aconfl_42660</name>
</gene>
<evidence type="ECO:0000313" key="2">
    <source>
        <dbReference type="Proteomes" id="UP001338309"/>
    </source>
</evidence>
<proteinExistence type="predicted"/>
<sequence>MTLRKFKLKIDGLFEASGEIDLSDTMLQLIASKLEINSPDIQEVKTVFKPGVAASLGAGIFQKPKEFTNILDLGVAPIDSQIEGLRYRGCYYPGQAEPKGDGYWITFDQSVKIIKVKHGIKSVEPAKSYIGQPDFLTKDLSKTNLFIPDGTYLLYQANGVNPLWYQQFAMLFGSGTLIGIKNDSTPGFNKIVSKVHGIKLINILIDNVPSSSRDQIFEQVSFHLGALEKSRNPITLDHLDASLEVKDLQIHSDANLRAGIFIEKAKNVEINGAHIEAAYADNGVRISQVLEKCIIQGVTTGKGFNTGIQASSNRKSISKGLQLIDNQIIDVIEEGLGYDSYANNLGLLPVICKSYVSKAQKHGNEYQVELDSLWFIEQQAGGGYGEKRVQADFVGDPTRFLLVVESGPFEYFYSEISSFETFNSGQSLKLGLKSKKLDLAPGTEVALVSGFYQCTISGSKIKGLPNNQGKPGHGLSLWGGGFDNLISDNVVTGGNSGLNLVGLGAFGVNGYFCHSIGNKVINNEFNGCEIAFHIKTEYSHKYGFEQVFSDNKTSGGTFLINKQRNFTMKGNVLKENRGLIEDVSGVFEGGRLVDTVIEIKNCPNLKIGQIEMVGNSKIIQI</sequence>
<dbReference type="RefSeq" id="WP_338226394.1">
    <property type="nucleotide sequence ID" value="NZ_BTPD01000022.1"/>
</dbReference>
<dbReference type="Proteomes" id="UP001338309">
    <property type="component" value="Unassembled WGS sequence"/>
</dbReference>
<organism evidence="1 2">
    <name type="scientific">Algoriphagus confluentis</name>
    <dbReference type="NCBI Taxonomy" id="1697556"/>
    <lineage>
        <taxon>Bacteria</taxon>
        <taxon>Pseudomonadati</taxon>
        <taxon>Bacteroidota</taxon>
        <taxon>Cytophagia</taxon>
        <taxon>Cytophagales</taxon>
        <taxon>Cyclobacteriaceae</taxon>
        <taxon>Algoriphagus</taxon>
    </lineage>
</organism>
<dbReference type="EMBL" id="BTPD01000022">
    <property type="protein sequence ID" value="GMQ31621.1"/>
    <property type="molecule type" value="Genomic_DNA"/>
</dbReference>
<keyword evidence="2" id="KW-1185">Reference proteome</keyword>
<name>A0ABQ6PVG7_9BACT</name>